<dbReference type="STRING" id="216594.MMAR_0026"/>
<name>B2HI71_MYCMM</name>
<dbReference type="AlphaFoldDB" id="B2HI71"/>
<dbReference type="OrthoDB" id="6870466at2"/>
<organism evidence="1 2">
    <name type="scientific">Mycobacterium marinum (strain ATCC BAA-535 / M)</name>
    <dbReference type="NCBI Taxonomy" id="216594"/>
    <lineage>
        <taxon>Bacteria</taxon>
        <taxon>Bacillati</taxon>
        <taxon>Actinomycetota</taxon>
        <taxon>Actinomycetes</taxon>
        <taxon>Mycobacteriales</taxon>
        <taxon>Mycobacteriaceae</taxon>
        <taxon>Mycobacterium</taxon>
        <taxon>Mycobacterium ulcerans group</taxon>
    </lineage>
</organism>
<accession>B2HI71</accession>
<keyword evidence="2" id="KW-1185">Reference proteome</keyword>
<dbReference type="RefSeq" id="WP_012392033.1">
    <property type="nucleotide sequence ID" value="NC_010612.1"/>
</dbReference>
<evidence type="ECO:0000313" key="2">
    <source>
        <dbReference type="Proteomes" id="UP000001190"/>
    </source>
</evidence>
<dbReference type="EMBL" id="CP000854">
    <property type="protein sequence ID" value="ACC38497.1"/>
    <property type="molecule type" value="Genomic_DNA"/>
</dbReference>
<dbReference type="KEGG" id="mmi:MMAR_0026"/>
<evidence type="ECO:0000313" key="1">
    <source>
        <dbReference type="EMBL" id="ACC38497.1"/>
    </source>
</evidence>
<protein>
    <submittedName>
        <fullName evidence="1">Uncharacterized protein</fullName>
    </submittedName>
</protein>
<sequence length="263" mass="29067">MYSPLVRLIDQATMFAPSDYILDWASPVPFFGDVDQAQVATVGINPSNREFVDVAGQELRGSERRLSTLASLGLPRWSQVTGRHLSEIRRSCARYFKINPYRRWFDVLDRTLRAGQFSYYDGSACHLDLVALATRDKWGTIDMRTRQNLINDGKSVLAQIIRDSSVTTLILNGRSVVTEFAALASVQLAAQPIDSWALPRKNGGDVNGYLFTGTICALGDVDLGRQVSVYGYNHNLQSSFGVTSTVIDRIGLRLGDLVAASSR</sequence>
<gene>
    <name evidence="1" type="ordered locus">MMAR_0026</name>
</gene>
<dbReference type="HOGENOM" id="CLU_1056979_0_0_11"/>
<dbReference type="Proteomes" id="UP000001190">
    <property type="component" value="Chromosome"/>
</dbReference>
<dbReference type="eggNOG" id="ENOG503375U">
    <property type="taxonomic scope" value="Bacteria"/>
</dbReference>
<proteinExistence type="predicted"/>
<reference evidence="1 2" key="1">
    <citation type="journal article" date="2008" name="Genome Res.">
        <title>Insights from the complete genome sequence of Mycobacterium marinum on the evolution of Mycobacterium tuberculosis.</title>
        <authorList>
            <person name="Stinear T.P."/>
            <person name="Seemann T."/>
            <person name="Harrison P.F."/>
            <person name="Jenkin G.A."/>
            <person name="Davies J.K."/>
            <person name="Johnson P.D."/>
            <person name="Abdellah Z."/>
            <person name="Arrowsmith C."/>
            <person name="Chillingworth T."/>
            <person name="Churcher C."/>
            <person name="Clarke K."/>
            <person name="Cronin A."/>
            <person name="Davis P."/>
            <person name="Goodhead I."/>
            <person name="Holroyd N."/>
            <person name="Jagels K."/>
            <person name="Lord A."/>
            <person name="Moule S."/>
            <person name="Mungall K."/>
            <person name="Norbertczak H."/>
            <person name="Quail M.A."/>
            <person name="Rabbinowitsch E."/>
            <person name="Walker D."/>
            <person name="White B."/>
            <person name="Whitehead S."/>
            <person name="Small P.L."/>
            <person name="Brosch R."/>
            <person name="Ramakrishnan L."/>
            <person name="Fischbach M.A."/>
            <person name="Parkhill J."/>
            <person name="Cole S.T."/>
        </authorList>
    </citation>
    <scope>NUCLEOTIDE SEQUENCE [LARGE SCALE GENOMIC DNA]</scope>
    <source>
        <strain evidence="2">ATCC BAA-535 / M</strain>
    </source>
</reference>